<protein>
    <submittedName>
        <fullName evidence="2">NAD(P)-binding protein</fullName>
    </submittedName>
</protein>
<gene>
    <name evidence="2" type="ORF">BDN71DRAFT_1591765</name>
</gene>
<comment type="caution">
    <text evidence="2">The sequence shown here is derived from an EMBL/GenBank/DDBJ whole genome shotgun (WGS) entry which is preliminary data.</text>
</comment>
<dbReference type="Proteomes" id="UP000807025">
    <property type="component" value="Unassembled WGS sequence"/>
</dbReference>
<dbReference type="PANTHER" id="PTHR43157:SF31">
    <property type="entry name" value="PHOSPHATIDYLINOSITOL-GLYCAN BIOSYNTHESIS CLASS F PROTEIN"/>
    <property type="match status" value="1"/>
</dbReference>
<dbReference type="AlphaFoldDB" id="A0A9P5ZSB1"/>
<dbReference type="GO" id="GO:0016491">
    <property type="term" value="F:oxidoreductase activity"/>
    <property type="evidence" value="ECO:0007669"/>
    <property type="project" value="UniProtKB-KW"/>
</dbReference>
<sequence>MQVSFWSFIKAQLAQVPPVEKHDLTGKTVVVIGANTGIGYETAKHFATMNPARLIMGCRNREKGAAAVGNLEDSTGFDKAEVWLIDLCSFASVKAFAAKLDKEVDRLDILVSNAAVMPMEYATTEDNWETSLQVNYLASALLIILLLPKMFRTVAMSTSEPRVVIVSSETHQNGKIPDKAFQSASALEVFNGRQFCHPYNHLEIYRLTKLLTVLLTLALTDHLPSDRRTIIVDCVNPGFCYSKIRRGIHGVLRVAMMLLLEKLLAKTAEEGARQVIWGSIATPQEGVNSLKGAYVSSARITEPSDFIISEKGKQFRDLVWNDTVRILSKVDPRVQATVEKYLRKGDGI</sequence>
<evidence type="ECO:0000313" key="2">
    <source>
        <dbReference type="EMBL" id="KAF9492253.1"/>
    </source>
</evidence>
<dbReference type="PRINTS" id="PR00081">
    <property type="entry name" value="GDHRDH"/>
</dbReference>
<dbReference type="OrthoDB" id="542013at2759"/>
<evidence type="ECO:0000313" key="3">
    <source>
        <dbReference type="Proteomes" id="UP000807025"/>
    </source>
</evidence>
<keyword evidence="3" id="KW-1185">Reference proteome</keyword>
<dbReference type="Gene3D" id="3.40.50.720">
    <property type="entry name" value="NAD(P)-binding Rossmann-like Domain"/>
    <property type="match status" value="1"/>
</dbReference>
<dbReference type="SUPFAM" id="SSF51735">
    <property type="entry name" value="NAD(P)-binding Rossmann-fold domains"/>
    <property type="match status" value="1"/>
</dbReference>
<dbReference type="Pfam" id="PF00106">
    <property type="entry name" value="adh_short"/>
    <property type="match status" value="1"/>
</dbReference>
<keyword evidence="1" id="KW-0560">Oxidoreductase</keyword>
<organism evidence="2 3">
    <name type="scientific">Pleurotus eryngii</name>
    <name type="common">Boletus of the steppes</name>
    <dbReference type="NCBI Taxonomy" id="5323"/>
    <lineage>
        <taxon>Eukaryota</taxon>
        <taxon>Fungi</taxon>
        <taxon>Dikarya</taxon>
        <taxon>Basidiomycota</taxon>
        <taxon>Agaricomycotina</taxon>
        <taxon>Agaricomycetes</taxon>
        <taxon>Agaricomycetidae</taxon>
        <taxon>Agaricales</taxon>
        <taxon>Pleurotineae</taxon>
        <taxon>Pleurotaceae</taxon>
        <taxon>Pleurotus</taxon>
    </lineage>
</organism>
<reference evidence="2" key="1">
    <citation type="submission" date="2020-11" db="EMBL/GenBank/DDBJ databases">
        <authorList>
            <consortium name="DOE Joint Genome Institute"/>
            <person name="Ahrendt S."/>
            <person name="Riley R."/>
            <person name="Andreopoulos W."/>
            <person name="Labutti K."/>
            <person name="Pangilinan J."/>
            <person name="Ruiz-Duenas F.J."/>
            <person name="Barrasa J.M."/>
            <person name="Sanchez-Garcia M."/>
            <person name="Camarero S."/>
            <person name="Miyauchi S."/>
            <person name="Serrano A."/>
            <person name="Linde D."/>
            <person name="Babiker R."/>
            <person name="Drula E."/>
            <person name="Ayuso-Fernandez I."/>
            <person name="Pacheco R."/>
            <person name="Padilla G."/>
            <person name="Ferreira P."/>
            <person name="Barriuso J."/>
            <person name="Kellner H."/>
            <person name="Castanera R."/>
            <person name="Alfaro M."/>
            <person name="Ramirez L."/>
            <person name="Pisabarro A.G."/>
            <person name="Kuo A."/>
            <person name="Tritt A."/>
            <person name="Lipzen A."/>
            <person name="He G."/>
            <person name="Yan M."/>
            <person name="Ng V."/>
            <person name="Cullen D."/>
            <person name="Martin F."/>
            <person name="Rosso M.-N."/>
            <person name="Henrissat B."/>
            <person name="Hibbett D."/>
            <person name="Martinez A.T."/>
            <person name="Grigoriev I.V."/>
        </authorList>
    </citation>
    <scope>NUCLEOTIDE SEQUENCE</scope>
    <source>
        <strain evidence="2">ATCC 90797</strain>
    </source>
</reference>
<proteinExistence type="predicted"/>
<dbReference type="EMBL" id="MU154604">
    <property type="protein sequence ID" value="KAF9492253.1"/>
    <property type="molecule type" value="Genomic_DNA"/>
</dbReference>
<accession>A0A9P5ZSB1</accession>
<dbReference type="InterPro" id="IPR036291">
    <property type="entry name" value="NAD(P)-bd_dom_sf"/>
</dbReference>
<name>A0A9P5ZSB1_PLEER</name>
<dbReference type="PANTHER" id="PTHR43157">
    <property type="entry name" value="PHOSPHATIDYLINOSITOL-GLYCAN BIOSYNTHESIS CLASS F PROTEIN-RELATED"/>
    <property type="match status" value="1"/>
</dbReference>
<dbReference type="InterPro" id="IPR002347">
    <property type="entry name" value="SDR_fam"/>
</dbReference>
<evidence type="ECO:0000256" key="1">
    <source>
        <dbReference type="ARBA" id="ARBA00023002"/>
    </source>
</evidence>